<dbReference type="EMBL" id="FOFB01000012">
    <property type="protein sequence ID" value="SEQ60959.1"/>
    <property type="molecule type" value="Genomic_DNA"/>
</dbReference>
<evidence type="ECO:0000256" key="1">
    <source>
        <dbReference type="ARBA" id="ARBA00022722"/>
    </source>
</evidence>
<gene>
    <name evidence="5" type="ORF">SAMN05444359_112136</name>
</gene>
<dbReference type="Gene3D" id="3.30.420.10">
    <property type="entry name" value="Ribonuclease H-like superfamily/Ribonuclease H"/>
    <property type="match status" value="1"/>
</dbReference>
<dbReference type="InterPro" id="IPR012337">
    <property type="entry name" value="RNaseH-like_sf"/>
</dbReference>
<dbReference type="OrthoDB" id="1493905at2"/>
<evidence type="ECO:0000259" key="4">
    <source>
        <dbReference type="SMART" id="SM00479"/>
    </source>
</evidence>
<proteinExistence type="predicted"/>
<dbReference type="CDD" id="cd06127">
    <property type="entry name" value="DEDDh"/>
    <property type="match status" value="1"/>
</dbReference>
<dbReference type="InterPro" id="IPR036397">
    <property type="entry name" value="RNaseH_sf"/>
</dbReference>
<dbReference type="Proteomes" id="UP000199021">
    <property type="component" value="Unassembled WGS sequence"/>
</dbReference>
<keyword evidence="6" id="KW-1185">Reference proteome</keyword>
<dbReference type="InterPro" id="IPR013520">
    <property type="entry name" value="Ribonucl_H"/>
</dbReference>
<dbReference type="GO" id="GO:0008408">
    <property type="term" value="F:3'-5' exonuclease activity"/>
    <property type="evidence" value="ECO:0007669"/>
    <property type="project" value="TreeGrafter"/>
</dbReference>
<keyword evidence="3" id="KW-0269">Exonuclease</keyword>
<dbReference type="PANTHER" id="PTHR30231">
    <property type="entry name" value="DNA POLYMERASE III SUBUNIT EPSILON"/>
    <property type="match status" value="1"/>
</dbReference>
<protein>
    <submittedName>
        <fullName evidence="5">DNA polymerase-3 subunit epsilon</fullName>
    </submittedName>
</protein>
<evidence type="ECO:0000313" key="5">
    <source>
        <dbReference type="EMBL" id="SEQ60959.1"/>
    </source>
</evidence>
<dbReference type="SMART" id="SM00479">
    <property type="entry name" value="EXOIII"/>
    <property type="match status" value="1"/>
</dbReference>
<name>A0A1H9HF33_9BACT</name>
<keyword evidence="1" id="KW-0540">Nuclease</keyword>
<keyword evidence="2" id="KW-0378">Hydrolase</keyword>
<dbReference type="Pfam" id="PF00929">
    <property type="entry name" value="RNase_T"/>
    <property type="match status" value="1"/>
</dbReference>
<organism evidence="5 6">
    <name type="scientific">Neolewinella agarilytica</name>
    <dbReference type="NCBI Taxonomy" id="478744"/>
    <lineage>
        <taxon>Bacteria</taxon>
        <taxon>Pseudomonadati</taxon>
        <taxon>Bacteroidota</taxon>
        <taxon>Saprospiria</taxon>
        <taxon>Saprospirales</taxon>
        <taxon>Lewinellaceae</taxon>
        <taxon>Neolewinella</taxon>
    </lineage>
</organism>
<dbReference type="RefSeq" id="WP_090168911.1">
    <property type="nucleotide sequence ID" value="NZ_FOFB01000012.1"/>
</dbReference>
<feature type="domain" description="Exonuclease" evidence="4">
    <location>
        <begin position="3"/>
        <end position="192"/>
    </location>
</feature>
<dbReference type="PANTHER" id="PTHR30231:SF4">
    <property type="entry name" value="PROTEIN NEN2"/>
    <property type="match status" value="1"/>
</dbReference>
<evidence type="ECO:0000256" key="2">
    <source>
        <dbReference type="ARBA" id="ARBA00022801"/>
    </source>
</evidence>
<dbReference type="GO" id="GO:0006259">
    <property type="term" value="P:DNA metabolic process"/>
    <property type="evidence" value="ECO:0007669"/>
    <property type="project" value="UniProtKB-ARBA"/>
</dbReference>
<dbReference type="AlphaFoldDB" id="A0A1H9HF33"/>
<dbReference type="GO" id="GO:0003676">
    <property type="term" value="F:nucleic acid binding"/>
    <property type="evidence" value="ECO:0007669"/>
    <property type="project" value="InterPro"/>
</dbReference>
<sequence>MCALLFMNTETTGLDPGKDHIVQLSTRLVSTTGSQDYNQLVHPENFATPITATKVHGITNKVASLRRISITQILEDVSRQIEQADIIVGHNVEYDIAIIIAEAKRNGYHNLVATLTHPRFGRDGGRRAAICTRQLAMEYFSFLGESLSLADTKLTNVYQRIFQKELVDAHDAMAEVIACQRVYNHLRSFQLKNGIDFQADIVCFED</sequence>
<dbReference type="InParanoid" id="A0A1H9HF33"/>
<dbReference type="SUPFAM" id="SSF53098">
    <property type="entry name" value="Ribonuclease H-like"/>
    <property type="match status" value="1"/>
</dbReference>
<dbReference type="STRING" id="478744.SAMN05444359_112136"/>
<evidence type="ECO:0000313" key="6">
    <source>
        <dbReference type="Proteomes" id="UP000199021"/>
    </source>
</evidence>
<accession>A0A1H9HF33</accession>
<evidence type="ECO:0000256" key="3">
    <source>
        <dbReference type="ARBA" id="ARBA00022839"/>
    </source>
</evidence>
<reference evidence="6" key="1">
    <citation type="submission" date="2016-10" db="EMBL/GenBank/DDBJ databases">
        <authorList>
            <person name="Varghese N."/>
            <person name="Submissions S."/>
        </authorList>
    </citation>
    <scope>NUCLEOTIDE SEQUENCE [LARGE SCALE GENOMIC DNA]</scope>
    <source>
        <strain evidence="6">DSM 24740</strain>
    </source>
</reference>